<evidence type="ECO:0000313" key="4">
    <source>
        <dbReference type="Proteomes" id="UP001432166"/>
    </source>
</evidence>
<evidence type="ECO:0000259" key="2">
    <source>
        <dbReference type="Pfam" id="PF04149"/>
    </source>
</evidence>
<dbReference type="Pfam" id="PF04149">
    <property type="entry name" value="DUF397"/>
    <property type="match status" value="1"/>
</dbReference>
<accession>A0ABZ1JF44</accession>
<proteinExistence type="predicted"/>
<evidence type="ECO:0000313" key="3">
    <source>
        <dbReference type="EMBL" id="WTP50135.1"/>
    </source>
</evidence>
<gene>
    <name evidence="3" type="ORF">OG288_18575</name>
</gene>
<reference evidence="3" key="1">
    <citation type="submission" date="2022-10" db="EMBL/GenBank/DDBJ databases">
        <title>The complete genomes of actinobacterial strains from the NBC collection.</title>
        <authorList>
            <person name="Joergensen T.S."/>
            <person name="Alvarez Arevalo M."/>
            <person name="Sterndorff E.B."/>
            <person name="Faurdal D."/>
            <person name="Vuksanovic O."/>
            <person name="Mourched A.-S."/>
            <person name="Charusanti P."/>
            <person name="Shaw S."/>
            <person name="Blin K."/>
            <person name="Weber T."/>
        </authorList>
    </citation>
    <scope>NUCLEOTIDE SEQUENCE</scope>
    <source>
        <strain evidence="3">NBC_00189</strain>
    </source>
</reference>
<dbReference type="Proteomes" id="UP001432166">
    <property type="component" value="Chromosome"/>
</dbReference>
<dbReference type="EMBL" id="CP108133">
    <property type="protein sequence ID" value="WTP50135.1"/>
    <property type="molecule type" value="Genomic_DNA"/>
</dbReference>
<dbReference type="RefSeq" id="WP_328937868.1">
    <property type="nucleotide sequence ID" value="NZ_CP108133.1"/>
</dbReference>
<keyword evidence="4" id="KW-1185">Reference proteome</keyword>
<evidence type="ECO:0000256" key="1">
    <source>
        <dbReference type="SAM" id="MobiDB-lite"/>
    </source>
</evidence>
<feature type="region of interest" description="Disordered" evidence="1">
    <location>
        <begin position="1"/>
        <end position="23"/>
    </location>
</feature>
<feature type="domain" description="DUF397" evidence="2">
    <location>
        <begin position="6"/>
        <end position="59"/>
    </location>
</feature>
<sequence length="70" mass="7762">MATPDNWRKSSYSGPGDGDSCVEISNRQDHITIRDSKAPTRTPLTFPTEAFVPFVGALKNPGFPMRHMEP</sequence>
<dbReference type="InterPro" id="IPR007278">
    <property type="entry name" value="DUF397"/>
</dbReference>
<name>A0ABZ1JF44_9ACTN</name>
<protein>
    <submittedName>
        <fullName evidence="3">DUF397 domain-containing protein</fullName>
    </submittedName>
</protein>
<organism evidence="3 4">
    <name type="scientific">Streptomyces tauricus</name>
    <dbReference type="NCBI Taxonomy" id="68274"/>
    <lineage>
        <taxon>Bacteria</taxon>
        <taxon>Bacillati</taxon>
        <taxon>Actinomycetota</taxon>
        <taxon>Actinomycetes</taxon>
        <taxon>Kitasatosporales</taxon>
        <taxon>Streptomycetaceae</taxon>
        <taxon>Streptomyces</taxon>
        <taxon>Streptomyces aurantiacus group</taxon>
    </lineage>
</organism>